<dbReference type="KEGG" id="cck:Ccar_04250"/>
<keyword evidence="2" id="KW-1185">Reference proteome</keyword>
<evidence type="ECO:0000313" key="1">
    <source>
        <dbReference type="EMBL" id="EET86525.1"/>
    </source>
</evidence>
<dbReference type="AlphaFoldDB" id="C6PW46"/>
<dbReference type="OrthoDB" id="2678071at2"/>
<name>C6PW46_9CLOT</name>
<organism evidence="1 2">
    <name type="scientific">Clostridium carboxidivorans P7</name>
    <dbReference type="NCBI Taxonomy" id="536227"/>
    <lineage>
        <taxon>Bacteria</taxon>
        <taxon>Bacillati</taxon>
        <taxon>Bacillota</taxon>
        <taxon>Clostridia</taxon>
        <taxon>Eubacteriales</taxon>
        <taxon>Clostridiaceae</taxon>
        <taxon>Clostridium</taxon>
    </lineage>
</organism>
<gene>
    <name evidence="1" type="ORF">CcarbDRAFT_3013</name>
</gene>
<proteinExistence type="predicted"/>
<comment type="caution">
    <text evidence="1">The sequence shown here is derived from an EMBL/GenBank/DDBJ whole genome shotgun (WGS) entry which is preliminary data.</text>
</comment>
<dbReference type="Proteomes" id="UP000004198">
    <property type="component" value="Unassembled WGS sequence"/>
</dbReference>
<reference evidence="1 2" key="1">
    <citation type="submission" date="2009-06" db="EMBL/GenBank/DDBJ databases">
        <title>The draft genome of Clostridium carboxidivorans P7.</title>
        <authorList>
            <consortium name="US DOE Joint Genome Institute (JGI-PGF)"/>
            <person name="Lucas S."/>
            <person name="Copeland A."/>
            <person name="Lapidus A."/>
            <person name="Glavina del Rio T."/>
            <person name="Tice H."/>
            <person name="Bruce D."/>
            <person name="Goodwin L."/>
            <person name="Pitluck S."/>
            <person name="Larimer F."/>
            <person name="Land M.L."/>
            <person name="Hauser L."/>
            <person name="Hemme C.L."/>
        </authorList>
    </citation>
    <scope>NUCLEOTIDE SEQUENCE [LARGE SCALE GENOMIC DNA]</scope>
    <source>
        <strain evidence="1 2">P7</strain>
    </source>
</reference>
<dbReference type="PATRIC" id="fig|536227.13.peg.900"/>
<accession>C6PW46</accession>
<protein>
    <recommendedName>
        <fullName evidence="3">Lipoprotein</fullName>
    </recommendedName>
</protein>
<evidence type="ECO:0008006" key="3">
    <source>
        <dbReference type="Google" id="ProtNLM"/>
    </source>
</evidence>
<dbReference type="STRING" id="536227.Ccar_04250"/>
<evidence type="ECO:0000313" key="2">
    <source>
        <dbReference type="Proteomes" id="UP000004198"/>
    </source>
</evidence>
<dbReference type="RefSeq" id="WP_007061898.1">
    <property type="nucleotide sequence ID" value="NZ_ACVI01000051.1"/>
</dbReference>
<dbReference type="EMBL" id="ACVI01000051">
    <property type="protein sequence ID" value="EET86525.1"/>
    <property type="molecule type" value="Genomic_DNA"/>
</dbReference>
<dbReference type="PROSITE" id="PS51257">
    <property type="entry name" value="PROKAR_LIPOPROTEIN"/>
    <property type="match status" value="1"/>
</dbReference>
<sequence length="137" mass="15847">MRTLKRRTVPLVIIFIISIFLVGCGETASKEYKEEPVEIITQKVVKVEPIESVRQKVTAHLTAKGCKEGDFKLTVEYNKDNMNSYKGPYSINVVFNDEPNVIYNYRYNYDSELKDIAQTSISPTKDKKDKNFKHAEY</sequence>
<dbReference type="eggNOG" id="ENOG5032710">
    <property type="taxonomic scope" value="Bacteria"/>
</dbReference>